<dbReference type="OrthoDB" id="265717at2759"/>
<reference evidence="2" key="2">
    <citation type="submission" date="2021-04" db="EMBL/GenBank/DDBJ databases">
        <authorList>
            <person name="Podell S."/>
        </authorList>
    </citation>
    <scope>NUCLEOTIDE SEQUENCE</scope>
    <source>
        <strain evidence="2">Hildebrandi</strain>
    </source>
</reference>
<keyword evidence="2" id="KW-0808">Transferase</keyword>
<keyword evidence="2" id="KW-0489">Methyltransferase</keyword>
<gene>
    <name evidence="2" type="ORF">IV203_020815</name>
</gene>
<evidence type="ECO:0000259" key="1">
    <source>
        <dbReference type="PROSITE" id="PS50280"/>
    </source>
</evidence>
<proteinExistence type="predicted"/>
<dbReference type="InterPro" id="IPR001214">
    <property type="entry name" value="SET_dom"/>
</dbReference>
<evidence type="ECO:0000313" key="3">
    <source>
        <dbReference type="Proteomes" id="UP000693970"/>
    </source>
</evidence>
<dbReference type="CDD" id="cd20071">
    <property type="entry name" value="SET_SMYD"/>
    <property type="match status" value="1"/>
</dbReference>
<dbReference type="InterPro" id="IPR050869">
    <property type="entry name" value="H3K4_H4K5_MeTrfase"/>
</dbReference>
<dbReference type="GO" id="GO:0008168">
    <property type="term" value="F:methyltransferase activity"/>
    <property type="evidence" value="ECO:0007669"/>
    <property type="project" value="UniProtKB-KW"/>
</dbReference>
<dbReference type="PANTHER" id="PTHR12197">
    <property type="entry name" value="HISTONE-LYSINE N-METHYLTRANSFERASE SMYD"/>
    <property type="match status" value="1"/>
</dbReference>
<name>A0A9K3KGS6_9STRA</name>
<keyword evidence="3" id="KW-1185">Reference proteome</keyword>
<accession>A0A9K3KGS6</accession>
<dbReference type="Proteomes" id="UP000693970">
    <property type="component" value="Unassembled WGS sequence"/>
</dbReference>
<dbReference type="GO" id="GO:0032259">
    <property type="term" value="P:methylation"/>
    <property type="evidence" value="ECO:0007669"/>
    <property type="project" value="UniProtKB-KW"/>
</dbReference>
<dbReference type="SMART" id="SM00317">
    <property type="entry name" value="SET"/>
    <property type="match status" value="1"/>
</dbReference>
<protein>
    <submittedName>
        <fullName evidence="2">SET methyltransferase domain containing protein</fullName>
    </submittedName>
</protein>
<reference evidence="2" key="1">
    <citation type="journal article" date="2021" name="Sci. Rep.">
        <title>Diploid genomic architecture of Nitzschia inconspicua, an elite biomass production diatom.</title>
        <authorList>
            <person name="Oliver A."/>
            <person name="Podell S."/>
            <person name="Pinowska A."/>
            <person name="Traller J.C."/>
            <person name="Smith S.R."/>
            <person name="McClure R."/>
            <person name="Beliaev A."/>
            <person name="Bohutskyi P."/>
            <person name="Hill E.A."/>
            <person name="Rabines A."/>
            <person name="Zheng H."/>
            <person name="Allen L.Z."/>
            <person name="Kuo A."/>
            <person name="Grigoriev I.V."/>
            <person name="Allen A.E."/>
            <person name="Hazlebeck D."/>
            <person name="Allen E.E."/>
        </authorList>
    </citation>
    <scope>NUCLEOTIDE SEQUENCE</scope>
    <source>
        <strain evidence="2">Hildebrandi</strain>
    </source>
</reference>
<sequence length="508" mass="57697">MLIEVRETKTRGKAVVATRRLEPGLSGLEVITEKALIIFPTLGRGYGNEDGPVPDFLEPNPQLFSDWCRYLEQPKDVQSRILGLYTDMKCPHANALRDYLHQYECQFKEQESNQRNKAAERIFSDVEEFVQFTMVIRFNSVELQPPAEDGHGPGPNYGHGLFELACKMNHSCRPNCVWFTTQDGKCKEVRAIAPIEAGEELTVDYVGNVLDPTPQRREDLFATKGFVCECDRCSAEHDDTRRFKCIAHSETQCTGFHFLDQPTYSSTAFLVDCSCCGAKATEEYTQTVMQEEIALVREINELDEALDLDCIVNVQDRIEQLQPPHRYHSLAEKCYQLKGELYSNLGEYECAAEAYAKSLDCRIYILGTDYYSQGTAFICEKLGDALKHVNVEEAEEAYKRAVRCLELMRGAADEDPYVKCAMKKLLTVQNRRFHIDDLPKETKLKGIAEIGLKNPPPSDFSCQLCGNPAMIPSASRDALSYCCEFHKRVHYANVKRSCGLIEEEKTWD</sequence>
<dbReference type="PROSITE" id="PS50280">
    <property type="entry name" value="SET"/>
    <property type="match status" value="1"/>
</dbReference>
<dbReference type="PANTHER" id="PTHR12197:SF292">
    <property type="entry name" value="SET DOMAIN-CONTAINING PROTEIN"/>
    <property type="match status" value="1"/>
</dbReference>
<evidence type="ECO:0000313" key="2">
    <source>
        <dbReference type="EMBL" id="KAG7342871.1"/>
    </source>
</evidence>
<organism evidence="2 3">
    <name type="scientific">Nitzschia inconspicua</name>
    <dbReference type="NCBI Taxonomy" id="303405"/>
    <lineage>
        <taxon>Eukaryota</taxon>
        <taxon>Sar</taxon>
        <taxon>Stramenopiles</taxon>
        <taxon>Ochrophyta</taxon>
        <taxon>Bacillariophyta</taxon>
        <taxon>Bacillariophyceae</taxon>
        <taxon>Bacillariophycidae</taxon>
        <taxon>Bacillariales</taxon>
        <taxon>Bacillariaceae</taxon>
        <taxon>Nitzschia</taxon>
    </lineage>
</organism>
<feature type="domain" description="SET" evidence="1">
    <location>
        <begin position="1"/>
        <end position="206"/>
    </location>
</feature>
<comment type="caution">
    <text evidence="2">The sequence shown here is derived from an EMBL/GenBank/DDBJ whole genome shotgun (WGS) entry which is preliminary data.</text>
</comment>
<dbReference type="AlphaFoldDB" id="A0A9K3KGS6"/>
<dbReference type="EMBL" id="JAGRRH010000024">
    <property type="protein sequence ID" value="KAG7342871.1"/>
    <property type="molecule type" value="Genomic_DNA"/>
</dbReference>
<dbReference type="Pfam" id="PF00856">
    <property type="entry name" value="SET"/>
    <property type="match status" value="1"/>
</dbReference>